<dbReference type="AlphaFoldDB" id="A0A1V9ACD1"/>
<proteinExistence type="inferred from homology"/>
<dbReference type="PANTHER" id="PTHR43563:SF1">
    <property type="entry name" value="AMINE OXIDASE [FLAVIN-CONTAINING] B"/>
    <property type="match status" value="1"/>
</dbReference>
<dbReference type="InterPro" id="IPR002937">
    <property type="entry name" value="Amino_oxidase"/>
</dbReference>
<dbReference type="Gene3D" id="3.50.50.60">
    <property type="entry name" value="FAD/NAD(P)-binding domain"/>
    <property type="match status" value="1"/>
</dbReference>
<dbReference type="SUPFAM" id="SSF51905">
    <property type="entry name" value="FAD/NAD(P)-binding domain"/>
    <property type="match status" value="1"/>
</dbReference>
<dbReference type="STRING" id="1962155.B1813_01480"/>
<evidence type="ECO:0000313" key="3">
    <source>
        <dbReference type="EMBL" id="OQO94787.1"/>
    </source>
</evidence>
<sequence>MSGSRRRDVVVIGAGLAGLTAAWRLHRAGVDVQVLEAASTAGGRVHGEPTNAGRVLDTGAEFVGPGHHGLRGLLGELGLRTVPAGLDTSPIRWRLPDLTRTSRLPPIPRADLWRLARGWWRLRRHALELDPGEPWRTPVGARLDTVSLADWMRGHGVTPRGLQVTEALVGGFATTHTHSLSAAHAARWIAVAGGLVPALRSGHANVVAGGAYLIPQRLAERLGAVIRVNTQVTGLAEHGRGVEVTTRSGARWQAAAAVVAVPVPALRTLRLEPVPPPSWRTAVDALGYGQATKVAAVAATAPPAEHRVVLGGSALAIAWRQGRHFAGLATGPGFEPTTDLTEDLAAAFGLTTGDFSAAVVTNWTSRPHIGGSYLTYRPGQLAVHGPGLRAAGTRRVRYAGADHSRWPNSMEGAVHTGHVAAAALLADSSL</sequence>
<protein>
    <recommendedName>
        <fullName evidence="2">Amine oxidase domain-containing protein</fullName>
    </recommendedName>
</protein>
<feature type="domain" description="Amine oxidase" evidence="2">
    <location>
        <begin position="340"/>
        <end position="425"/>
    </location>
</feature>
<gene>
    <name evidence="3" type="ORF">B1813_01480</name>
</gene>
<evidence type="ECO:0000313" key="4">
    <source>
        <dbReference type="Proteomes" id="UP000192591"/>
    </source>
</evidence>
<name>A0A1V9ACD1_SACPI</name>
<organism evidence="3 4">
    <name type="scientific">Saccharomonospora piscinae</name>
    <dbReference type="NCBI Taxonomy" id="687388"/>
    <lineage>
        <taxon>Bacteria</taxon>
        <taxon>Bacillati</taxon>
        <taxon>Actinomycetota</taxon>
        <taxon>Actinomycetes</taxon>
        <taxon>Pseudonocardiales</taxon>
        <taxon>Pseudonocardiaceae</taxon>
        <taxon>Saccharomonospora</taxon>
    </lineage>
</organism>
<dbReference type="Proteomes" id="UP000192591">
    <property type="component" value="Unassembled WGS sequence"/>
</dbReference>
<dbReference type="PANTHER" id="PTHR43563">
    <property type="entry name" value="AMINE OXIDASE"/>
    <property type="match status" value="1"/>
</dbReference>
<keyword evidence="4" id="KW-1185">Reference proteome</keyword>
<dbReference type="EMBL" id="MWIH01000002">
    <property type="protein sequence ID" value="OQO94787.1"/>
    <property type="molecule type" value="Genomic_DNA"/>
</dbReference>
<evidence type="ECO:0000259" key="2">
    <source>
        <dbReference type="Pfam" id="PF01593"/>
    </source>
</evidence>
<feature type="domain" description="Amine oxidase" evidence="2">
    <location>
        <begin position="16"/>
        <end position="302"/>
    </location>
</feature>
<dbReference type="InterPro" id="IPR050703">
    <property type="entry name" value="Flavin_MAO"/>
</dbReference>
<comment type="caution">
    <text evidence="3">The sequence shown here is derived from an EMBL/GenBank/DDBJ whole genome shotgun (WGS) entry which is preliminary data.</text>
</comment>
<reference evidence="3 4" key="1">
    <citation type="submission" date="2017-02" db="EMBL/GenBank/DDBJ databases">
        <title>Draft genome of Saccharomonospora sp. 154.</title>
        <authorList>
            <person name="Alonso-Carmona G.S."/>
            <person name="De La Haba R."/>
            <person name="Vera-Gargallo B."/>
            <person name="Sandoval-Trujillo A.H."/>
            <person name="Ramirez-Duran N."/>
            <person name="Ventosa A."/>
        </authorList>
    </citation>
    <scope>NUCLEOTIDE SEQUENCE [LARGE SCALE GENOMIC DNA]</scope>
    <source>
        <strain evidence="3 4">LRS4.154</strain>
    </source>
</reference>
<dbReference type="InterPro" id="IPR036188">
    <property type="entry name" value="FAD/NAD-bd_sf"/>
</dbReference>
<dbReference type="RefSeq" id="WP_081190217.1">
    <property type="nucleotide sequence ID" value="NZ_MWIH01000002.1"/>
</dbReference>
<dbReference type="GO" id="GO:0016491">
    <property type="term" value="F:oxidoreductase activity"/>
    <property type="evidence" value="ECO:0007669"/>
    <property type="project" value="InterPro"/>
</dbReference>
<comment type="similarity">
    <text evidence="1">Belongs to the flavin monoamine oxidase family.</text>
</comment>
<dbReference type="Pfam" id="PF01593">
    <property type="entry name" value="Amino_oxidase"/>
    <property type="match status" value="2"/>
</dbReference>
<accession>A0A1V9ACD1</accession>
<evidence type="ECO:0000256" key="1">
    <source>
        <dbReference type="ARBA" id="ARBA00005995"/>
    </source>
</evidence>